<dbReference type="KEGG" id="pacs:FAZ98_25605"/>
<evidence type="ECO:0000256" key="2">
    <source>
        <dbReference type="SAM" id="Phobius"/>
    </source>
</evidence>
<keyword evidence="2" id="KW-1133">Transmembrane helix</keyword>
<feature type="transmembrane region" description="Helical" evidence="2">
    <location>
        <begin position="30"/>
        <end position="56"/>
    </location>
</feature>
<dbReference type="EMBL" id="CP046915">
    <property type="protein sequence ID" value="QGZ65153.1"/>
    <property type="molecule type" value="Genomic_DNA"/>
</dbReference>
<reference evidence="3 4" key="1">
    <citation type="submission" date="2019-12" db="EMBL/GenBank/DDBJ databases">
        <title>Paraburkholderia acidiphila 7Q-K02 sp. nov and Paraburkholderia acidisoli DHF22 sp. nov., two strains isolated from forest soil.</title>
        <authorList>
            <person name="Gao Z."/>
            <person name="Qiu L."/>
        </authorList>
    </citation>
    <scope>NUCLEOTIDE SEQUENCE [LARGE SCALE GENOMIC DNA]</scope>
    <source>
        <strain evidence="3 4">DHF22</strain>
    </source>
</reference>
<protein>
    <submittedName>
        <fullName evidence="3">Uncharacterized protein</fullName>
    </submittedName>
</protein>
<dbReference type="RefSeq" id="WP_158955295.1">
    <property type="nucleotide sequence ID" value="NZ_CP046915.1"/>
</dbReference>
<sequence length="60" mass="6701">MKKTTDGTRMRSYSVPRPASGKRRLTRGEYAMRLAVLVASTAFIVATIALFVARWIRVTA</sequence>
<dbReference type="AlphaFoldDB" id="A0A7Z2JIG0"/>
<evidence type="ECO:0000313" key="4">
    <source>
        <dbReference type="Proteomes" id="UP000433577"/>
    </source>
</evidence>
<keyword evidence="2" id="KW-0812">Transmembrane</keyword>
<accession>A0A7Z2JIG0</accession>
<evidence type="ECO:0000256" key="1">
    <source>
        <dbReference type="SAM" id="MobiDB-lite"/>
    </source>
</evidence>
<proteinExistence type="predicted"/>
<evidence type="ECO:0000313" key="3">
    <source>
        <dbReference type="EMBL" id="QGZ65153.1"/>
    </source>
</evidence>
<gene>
    <name evidence="3" type="ORF">FAZ98_25605</name>
</gene>
<feature type="region of interest" description="Disordered" evidence="1">
    <location>
        <begin position="1"/>
        <end position="21"/>
    </location>
</feature>
<organism evidence="3 4">
    <name type="scientific">Paraburkholderia acidisoli</name>
    <dbReference type="NCBI Taxonomy" id="2571748"/>
    <lineage>
        <taxon>Bacteria</taxon>
        <taxon>Pseudomonadati</taxon>
        <taxon>Pseudomonadota</taxon>
        <taxon>Betaproteobacteria</taxon>
        <taxon>Burkholderiales</taxon>
        <taxon>Burkholderiaceae</taxon>
        <taxon>Paraburkholderia</taxon>
    </lineage>
</organism>
<keyword evidence="4" id="KW-1185">Reference proteome</keyword>
<dbReference type="Proteomes" id="UP000433577">
    <property type="component" value="Chromosome 3"/>
</dbReference>
<name>A0A7Z2JIG0_9BURK</name>
<keyword evidence="2" id="KW-0472">Membrane</keyword>